<name>A0ABM3QY13_SPIOL</name>
<gene>
    <name evidence="3" type="primary">LOC130463189</name>
</gene>
<dbReference type="GeneID" id="130463189"/>
<dbReference type="RefSeq" id="XP_056688223.1">
    <property type="nucleotide sequence ID" value="XM_056832245.1"/>
</dbReference>
<accession>A0ABM3QY13</accession>
<feature type="compositionally biased region" description="Gly residues" evidence="1">
    <location>
        <begin position="49"/>
        <end position="58"/>
    </location>
</feature>
<organism evidence="2 3">
    <name type="scientific">Spinacia oleracea</name>
    <name type="common">Spinach</name>
    <dbReference type="NCBI Taxonomy" id="3562"/>
    <lineage>
        <taxon>Eukaryota</taxon>
        <taxon>Viridiplantae</taxon>
        <taxon>Streptophyta</taxon>
        <taxon>Embryophyta</taxon>
        <taxon>Tracheophyta</taxon>
        <taxon>Spermatophyta</taxon>
        <taxon>Magnoliopsida</taxon>
        <taxon>eudicotyledons</taxon>
        <taxon>Gunneridae</taxon>
        <taxon>Pentapetalae</taxon>
        <taxon>Caryophyllales</taxon>
        <taxon>Chenopodiaceae</taxon>
        <taxon>Chenopodioideae</taxon>
        <taxon>Anserineae</taxon>
        <taxon>Spinacia</taxon>
    </lineage>
</organism>
<dbReference type="Proteomes" id="UP000813463">
    <property type="component" value="Chromosome 6"/>
</dbReference>
<feature type="region of interest" description="Disordered" evidence="1">
    <location>
        <begin position="1"/>
        <end position="161"/>
    </location>
</feature>
<sequence>MPMLNDSRSWGFPRNRGSRGTGEAEARRGEKREGRGRLSSGFPVSPGCTGEGDGGGGVPQRRRTKEGERVVESEEGKQGNLQGKQRNRGSRGTGEAEARRGEKREGRGRLSSGFPVSPGCTGEGEGGGGIPQRRRTKEGERVVESEEGKAGELIEEGGRGG</sequence>
<feature type="compositionally biased region" description="Basic and acidic residues" evidence="1">
    <location>
        <begin position="22"/>
        <end position="36"/>
    </location>
</feature>
<protein>
    <submittedName>
        <fullName evidence="3">Spore wall protein 2-like</fullName>
    </submittedName>
</protein>
<evidence type="ECO:0000256" key="1">
    <source>
        <dbReference type="SAM" id="MobiDB-lite"/>
    </source>
</evidence>
<reference evidence="3" key="2">
    <citation type="submission" date="2025-08" db="UniProtKB">
        <authorList>
            <consortium name="RefSeq"/>
        </authorList>
    </citation>
    <scope>IDENTIFICATION</scope>
    <source>
        <tissue evidence="3">Leaf</tissue>
    </source>
</reference>
<feature type="compositionally biased region" description="Basic and acidic residues" evidence="1">
    <location>
        <begin position="137"/>
        <end position="161"/>
    </location>
</feature>
<feature type="compositionally biased region" description="Basic and acidic residues" evidence="1">
    <location>
        <begin position="94"/>
        <end position="108"/>
    </location>
</feature>
<evidence type="ECO:0000313" key="2">
    <source>
        <dbReference type="Proteomes" id="UP000813463"/>
    </source>
</evidence>
<reference evidence="2" key="1">
    <citation type="journal article" date="2021" name="Nat. Commun.">
        <title>Genomic analyses provide insights into spinach domestication and the genetic basis of agronomic traits.</title>
        <authorList>
            <person name="Cai X."/>
            <person name="Sun X."/>
            <person name="Xu C."/>
            <person name="Sun H."/>
            <person name="Wang X."/>
            <person name="Ge C."/>
            <person name="Zhang Z."/>
            <person name="Wang Q."/>
            <person name="Fei Z."/>
            <person name="Jiao C."/>
            <person name="Wang Q."/>
        </authorList>
    </citation>
    <scope>NUCLEOTIDE SEQUENCE [LARGE SCALE GENOMIC DNA]</scope>
    <source>
        <strain evidence="2">cv. Varoflay</strain>
    </source>
</reference>
<feature type="compositionally biased region" description="Gly residues" evidence="1">
    <location>
        <begin position="121"/>
        <end position="130"/>
    </location>
</feature>
<feature type="compositionally biased region" description="Basic and acidic residues" evidence="1">
    <location>
        <begin position="65"/>
        <end position="77"/>
    </location>
</feature>
<evidence type="ECO:0000313" key="3">
    <source>
        <dbReference type="RefSeq" id="XP_056688223.1"/>
    </source>
</evidence>
<proteinExistence type="predicted"/>
<keyword evidence="2" id="KW-1185">Reference proteome</keyword>